<evidence type="ECO:0000313" key="6">
    <source>
        <dbReference type="EMBL" id="MCW9708772.1"/>
    </source>
</evidence>
<protein>
    <recommendedName>
        <fullName evidence="5">Blue (type 1) copper domain-containing protein</fullName>
    </recommendedName>
</protein>
<keyword evidence="1" id="KW-0813">Transport</keyword>
<proteinExistence type="predicted"/>
<evidence type="ECO:0000313" key="7">
    <source>
        <dbReference type="Proteomes" id="UP001207918"/>
    </source>
</evidence>
<comment type="caution">
    <text evidence="6">The sequence shown here is derived from an EMBL/GenBank/DDBJ whole genome shotgun (WGS) entry which is preliminary data.</text>
</comment>
<evidence type="ECO:0000256" key="1">
    <source>
        <dbReference type="ARBA" id="ARBA00022448"/>
    </source>
</evidence>
<accession>A0ABT3PSD7</accession>
<dbReference type="InterPro" id="IPR000923">
    <property type="entry name" value="BlueCu_1"/>
</dbReference>
<evidence type="ECO:0000256" key="2">
    <source>
        <dbReference type="ARBA" id="ARBA00022723"/>
    </source>
</evidence>
<keyword evidence="7" id="KW-1185">Reference proteome</keyword>
<evidence type="ECO:0000256" key="4">
    <source>
        <dbReference type="ARBA" id="ARBA00023008"/>
    </source>
</evidence>
<name>A0ABT3PSD7_9BACT</name>
<dbReference type="InterPro" id="IPR052721">
    <property type="entry name" value="ET_Amicyanin"/>
</dbReference>
<dbReference type="PANTHER" id="PTHR36507">
    <property type="entry name" value="BLL1555 PROTEIN"/>
    <property type="match status" value="1"/>
</dbReference>
<dbReference type="PRINTS" id="PR00157">
    <property type="entry name" value="PLASTOCYANIN"/>
</dbReference>
<dbReference type="Proteomes" id="UP001207918">
    <property type="component" value="Unassembled WGS sequence"/>
</dbReference>
<dbReference type="InterPro" id="IPR028871">
    <property type="entry name" value="BlueCu_1_BS"/>
</dbReference>
<evidence type="ECO:0000256" key="3">
    <source>
        <dbReference type="ARBA" id="ARBA00022982"/>
    </source>
</evidence>
<dbReference type="InterPro" id="IPR002387">
    <property type="entry name" value="Plastocyanin"/>
</dbReference>
<gene>
    <name evidence="6" type="ORF">J6I44_18070</name>
</gene>
<dbReference type="RefSeq" id="WP_265767580.1">
    <property type="nucleotide sequence ID" value="NZ_JAGGJA010000017.1"/>
</dbReference>
<dbReference type="EMBL" id="JAGGJA010000017">
    <property type="protein sequence ID" value="MCW9708772.1"/>
    <property type="molecule type" value="Genomic_DNA"/>
</dbReference>
<sequence>MQKYNPYIISLLFVLSFLLLAFTLHYHAGSAINTQQIDSTEIAATVEMTNTMKFNPDTVIIKNGQTVQWKNSSLLAHSVTGDPSQATIKGSATLPKGADSFDSGMMDPDQTYQHTFSLPGTYQYFCIPHEGAKMYGWIIVEELSKNNHTSKIIIK</sequence>
<dbReference type="InterPro" id="IPR008972">
    <property type="entry name" value="Cupredoxin"/>
</dbReference>
<dbReference type="Gene3D" id="2.60.40.420">
    <property type="entry name" value="Cupredoxins - blue copper proteins"/>
    <property type="match status" value="1"/>
</dbReference>
<dbReference type="Pfam" id="PF00127">
    <property type="entry name" value="Copper-bind"/>
    <property type="match status" value="1"/>
</dbReference>
<keyword evidence="2" id="KW-0479">Metal-binding</keyword>
<feature type="domain" description="Blue (type 1) copper" evidence="5">
    <location>
        <begin position="44"/>
        <end position="141"/>
    </location>
</feature>
<reference evidence="6 7" key="1">
    <citation type="submission" date="2021-03" db="EMBL/GenBank/DDBJ databases">
        <title>Aliifodinibius sp. nov., a new bacterium isolated from saline soil.</title>
        <authorList>
            <person name="Galisteo C."/>
            <person name="De La Haba R."/>
            <person name="Sanchez-Porro C."/>
            <person name="Ventosa A."/>
        </authorList>
    </citation>
    <scope>NUCLEOTIDE SEQUENCE [LARGE SCALE GENOMIC DNA]</scope>
    <source>
        <strain evidence="6 7">1BSP15-2V2</strain>
    </source>
</reference>
<dbReference type="PROSITE" id="PS00196">
    <property type="entry name" value="COPPER_BLUE"/>
    <property type="match status" value="1"/>
</dbReference>
<evidence type="ECO:0000259" key="5">
    <source>
        <dbReference type="Pfam" id="PF00127"/>
    </source>
</evidence>
<keyword evidence="4" id="KW-0186">Copper</keyword>
<dbReference type="PANTHER" id="PTHR36507:SF1">
    <property type="entry name" value="BLL1555 PROTEIN"/>
    <property type="match status" value="1"/>
</dbReference>
<keyword evidence="3" id="KW-0249">Electron transport</keyword>
<organism evidence="6 7">
    <name type="scientific">Fodinibius salsisoli</name>
    <dbReference type="NCBI Taxonomy" id="2820877"/>
    <lineage>
        <taxon>Bacteria</taxon>
        <taxon>Pseudomonadati</taxon>
        <taxon>Balneolota</taxon>
        <taxon>Balneolia</taxon>
        <taxon>Balneolales</taxon>
        <taxon>Balneolaceae</taxon>
        <taxon>Fodinibius</taxon>
    </lineage>
</organism>
<dbReference type="SUPFAM" id="SSF49503">
    <property type="entry name" value="Cupredoxins"/>
    <property type="match status" value="1"/>
</dbReference>